<accession>A0A1D1VJL7</accession>
<name>A0A1D1VJL7_RAMVA</name>
<feature type="compositionally biased region" description="Polar residues" evidence="1">
    <location>
        <begin position="79"/>
        <end position="100"/>
    </location>
</feature>
<evidence type="ECO:0000313" key="2">
    <source>
        <dbReference type="EMBL" id="GAU99113.1"/>
    </source>
</evidence>
<sequence length="304" mass="34418">MRDESSIDDNLQTFCVARIMVRKLICPNYVVYLVVSSSDGFSSCRFIPLCLDFVKEMEESKIVDLEVFEVEAVSRPRHSQSSATHHLPTTSSNAFRPSRSTEPHPLVANVIKTNDSGRKALPSTVVSRSPDSAGRKSVPGSLTSVHLNYSSPVPQPKPSQPDAARQRSAESADPNSRSRVKELLAVMRRYEVQEQEEARDRAFVLLIDYLLQRKLYPDVILEHRPYSDDMEEGMEFRCCWSLNGDQKVEGWFGGKHLQQVCPERLAEYVTRLRAPNSSTNYKILETAMPSLQIFSFPKTSQTFL</sequence>
<comment type="caution">
    <text evidence="2">The sequence shown here is derived from an EMBL/GenBank/DDBJ whole genome shotgun (WGS) entry which is preliminary data.</text>
</comment>
<evidence type="ECO:0000313" key="3">
    <source>
        <dbReference type="Proteomes" id="UP000186922"/>
    </source>
</evidence>
<dbReference type="AlphaFoldDB" id="A0A1D1VJL7"/>
<gene>
    <name evidence="2" type="primary">RvY_10157-1</name>
    <name evidence="2" type="synonym">RvY_10157.1</name>
    <name evidence="2" type="ORF">RvY_10157</name>
</gene>
<protein>
    <submittedName>
        <fullName evidence="2">Uncharacterized protein</fullName>
    </submittedName>
</protein>
<feature type="region of interest" description="Disordered" evidence="1">
    <location>
        <begin position="75"/>
        <end position="103"/>
    </location>
</feature>
<organism evidence="2 3">
    <name type="scientific">Ramazzottius varieornatus</name>
    <name type="common">Water bear</name>
    <name type="synonym">Tardigrade</name>
    <dbReference type="NCBI Taxonomy" id="947166"/>
    <lineage>
        <taxon>Eukaryota</taxon>
        <taxon>Metazoa</taxon>
        <taxon>Ecdysozoa</taxon>
        <taxon>Tardigrada</taxon>
        <taxon>Eutardigrada</taxon>
        <taxon>Parachela</taxon>
        <taxon>Hypsibioidea</taxon>
        <taxon>Ramazzottiidae</taxon>
        <taxon>Ramazzottius</taxon>
    </lineage>
</organism>
<reference evidence="2 3" key="1">
    <citation type="journal article" date="2016" name="Nat. Commun.">
        <title>Extremotolerant tardigrade genome and improved radiotolerance of human cultured cells by tardigrade-unique protein.</title>
        <authorList>
            <person name="Hashimoto T."/>
            <person name="Horikawa D.D."/>
            <person name="Saito Y."/>
            <person name="Kuwahara H."/>
            <person name="Kozuka-Hata H."/>
            <person name="Shin-I T."/>
            <person name="Minakuchi Y."/>
            <person name="Ohishi K."/>
            <person name="Motoyama A."/>
            <person name="Aizu T."/>
            <person name="Enomoto A."/>
            <person name="Kondo K."/>
            <person name="Tanaka S."/>
            <person name="Hara Y."/>
            <person name="Koshikawa S."/>
            <person name="Sagara H."/>
            <person name="Miura T."/>
            <person name="Yokobori S."/>
            <person name="Miyagawa K."/>
            <person name="Suzuki Y."/>
            <person name="Kubo T."/>
            <person name="Oyama M."/>
            <person name="Kohara Y."/>
            <person name="Fujiyama A."/>
            <person name="Arakawa K."/>
            <person name="Katayama T."/>
            <person name="Toyoda A."/>
            <person name="Kunieda T."/>
        </authorList>
    </citation>
    <scope>NUCLEOTIDE SEQUENCE [LARGE SCALE GENOMIC DNA]</scope>
    <source>
        <strain evidence="2 3">YOKOZUNA-1</strain>
    </source>
</reference>
<keyword evidence="3" id="KW-1185">Reference proteome</keyword>
<feature type="compositionally biased region" description="Polar residues" evidence="1">
    <location>
        <begin position="140"/>
        <end position="149"/>
    </location>
</feature>
<proteinExistence type="predicted"/>
<evidence type="ECO:0000256" key="1">
    <source>
        <dbReference type="SAM" id="MobiDB-lite"/>
    </source>
</evidence>
<dbReference type="Proteomes" id="UP000186922">
    <property type="component" value="Unassembled WGS sequence"/>
</dbReference>
<feature type="region of interest" description="Disordered" evidence="1">
    <location>
        <begin position="118"/>
        <end position="178"/>
    </location>
</feature>
<dbReference type="EMBL" id="BDGG01000005">
    <property type="protein sequence ID" value="GAU99113.1"/>
    <property type="molecule type" value="Genomic_DNA"/>
</dbReference>